<evidence type="ECO:0000259" key="1">
    <source>
        <dbReference type="Pfam" id="PF09791"/>
    </source>
</evidence>
<dbReference type="InterPro" id="IPR039251">
    <property type="entry name" value="OXLD1"/>
</dbReference>
<proteinExistence type="predicted"/>
<dbReference type="PANTHER" id="PTHR21193">
    <property type="entry name" value="OXIDOREDUCTASE-LIKE DOMAIN-CONTAINING PROTEIN 1"/>
    <property type="match status" value="1"/>
</dbReference>
<reference evidence="2 3" key="1">
    <citation type="submission" date="2024-10" db="EMBL/GenBank/DDBJ databases">
        <authorList>
            <person name="Kim D."/>
        </authorList>
    </citation>
    <scope>NUCLEOTIDE SEQUENCE [LARGE SCALE GENOMIC DNA]</scope>
    <source>
        <strain evidence="2">BH-2024</strain>
    </source>
</reference>
<evidence type="ECO:0000313" key="3">
    <source>
        <dbReference type="Proteomes" id="UP001620626"/>
    </source>
</evidence>
<comment type="caution">
    <text evidence="2">The sequence shown here is derived from an EMBL/GenBank/DDBJ whole genome shotgun (WGS) entry which is preliminary data.</text>
</comment>
<dbReference type="AlphaFoldDB" id="A0ABD2M6K6"/>
<keyword evidence="3" id="KW-1185">Reference proteome</keyword>
<protein>
    <recommendedName>
        <fullName evidence="1">Oxidoreductase-like domain-containing protein</fullName>
    </recommendedName>
</protein>
<dbReference type="Pfam" id="PF09791">
    <property type="entry name" value="Oxidored-like"/>
    <property type="match status" value="1"/>
</dbReference>
<dbReference type="InterPro" id="IPR019180">
    <property type="entry name" value="Oxidoreductase-like_N"/>
</dbReference>
<dbReference type="PANTHER" id="PTHR21193:SF3">
    <property type="entry name" value="OXIDOREDUCTASE-LIKE DOMAIN-CONTAINING PROTEIN 1"/>
    <property type="match status" value="1"/>
</dbReference>
<sequence length="169" mass="18868">MHIYVRMRWVWHCFFSNPFFQILFRRLSDNRCRLSLSSQMHTVVPTTSDCATNVQKSSVIGPIGQPIATPESVKGIGLTDGGGAATEATSARIKQFPTPPSRDLCCGSGCPNCVWIQFADEVMEYVKSLPLHDGVEKQQKKMVGDALNQNVEDENLRVYLLMEIQAKGF</sequence>
<feature type="domain" description="Oxidoreductase-like" evidence="1">
    <location>
        <begin position="94"/>
        <end position="128"/>
    </location>
</feature>
<evidence type="ECO:0000313" key="2">
    <source>
        <dbReference type="EMBL" id="KAL3123138.1"/>
    </source>
</evidence>
<gene>
    <name evidence="2" type="ORF">niasHT_005071</name>
</gene>
<dbReference type="EMBL" id="JBICBT010000111">
    <property type="protein sequence ID" value="KAL3123138.1"/>
    <property type="molecule type" value="Genomic_DNA"/>
</dbReference>
<dbReference type="Proteomes" id="UP001620626">
    <property type="component" value="Unassembled WGS sequence"/>
</dbReference>
<organism evidence="2 3">
    <name type="scientific">Heterodera trifolii</name>
    <dbReference type="NCBI Taxonomy" id="157864"/>
    <lineage>
        <taxon>Eukaryota</taxon>
        <taxon>Metazoa</taxon>
        <taxon>Ecdysozoa</taxon>
        <taxon>Nematoda</taxon>
        <taxon>Chromadorea</taxon>
        <taxon>Rhabditida</taxon>
        <taxon>Tylenchina</taxon>
        <taxon>Tylenchomorpha</taxon>
        <taxon>Tylenchoidea</taxon>
        <taxon>Heteroderidae</taxon>
        <taxon>Heteroderinae</taxon>
        <taxon>Heterodera</taxon>
    </lineage>
</organism>
<accession>A0ABD2M6K6</accession>
<name>A0ABD2M6K6_9BILA</name>